<accession>A0A2H0V0X7</accession>
<gene>
    <name evidence="4" type="ORF">COU01_00395</name>
</gene>
<dbReference type="GO" id="GO:0005829">
    <property type="term" value="C:cytosol"/>
    <property type="evidence" value="ECO:0007669"/>
    <property type="project" value="TreeGrafter"/>
</dbReference>
<feature type="domain" description="tRNA/rRNA methyltransferase SpoU type" evidence="3">
    <location>
        <begin position="1"/>
        <end position="156"/>
    </location>
</feature>
<evidence type="ECO:0000313" key="5">
    <source>
        <dbReference type="Proteomes" id="UP000228510"/>
    </source>
</evidence>
<reference evidence="5" key="1">
    <citation type="submission" date="2017-09" db="EMBL/GenBank/DDBJ databases">
        <title>Depth-based differentiation of microbial function through sediment-hosted aquifers and enrichment of novel symbionts in the deep terrestrial subsurface.</title>
        <authorList>
            <person name="Probst A.J."/>
            <person name="Ladd B."/>
            <person name="Jarett J.K."/>
            <person name="Geller-Mcgrath D.E."/>
            <person name="Sieber C.M.K."/>
            <person name="Emerson J.B."/>
            <person name="Anantharaman K."/>
            <person name="Thomas B.C."/>
            <person name="Malmstrom R."/>
            <person name="Stieglmeier M."/>
            <person name="Klingl A."/>
            <person name="Woyke T."/>
            <person name="Ryan C.M."/>
            <person name="Banfield J.F."/>
        </authorList>
    </citation>
    <scope>NUCLEOTIDE SEQUENCE [LARGE SCALE GENOMIC DNA]</scope>
</reference>
<sequence>MIVILHNIRSNHNVGSIFRTADAAGCAKLYLCGITPAPIDRFGLPNKALAKVALGAEKTVVWEQVKSTLAALEKLKQEGYTIIALEQDKRATSLFNIEAVHKLIAAKKDKVALVLGAEVGGLPPEILAQADVILEIPMRGKKESLNVAVAFGITAYALTPTLSPREGV</sequence>
<keyword evidence="1 4" id="KW-0489">Methyltransferase</keyword>
<dbReference type="InterPro" id="IPR001537">
    <property type="entry name" value="SpoU_MeTrfase"/>
</dbReference>
<evidence type="ECO:0000259" key="3">
    <source>
        <dbReference type="Pfam" id="PF00588"/>
    </source>
</evidence>
<dbReference type="Pfam" id="PF00588">
    <property type="entry name" value="SpoU_methylase"/>
    <property type="match status" value="1"/>
</dbReference>
<dbReference type="EMBL" id="PFAT01000003">
    <property type="protein sequence ID" value="PIR92717.1"/>
    <property type="molecule type" value="Genomic_DNA"/>
</dbReference>
<evidence type="ECO:0000256" key="1">
    <source>
        <dbReference type="ARBA" id="ARBA00022603"/>
    </source>
</evidence>
<comment type="caution">
    <text evidence="4">The sequence shown here is derived from an EMBL/GenBank/DDBJ whole genome shotgun (WGS) entry which is preliminary data.</text>
</comment>
<proteinExistence type="predicted"/>
<dbReference type="GO" id="GO:0006396">
    <property type="term" value="P:RNA processing"/>
    <property type="evidence" value="ECO:0007669"/>
    <property type="project" value="InterPro"/>
</dbReference>
<evidence type="ECO:0000256" key="2">
    <source>
        <dbReference type="ARBA" id="ARBA00022679"/>
    </source>
</evidence>
<dbReference type="GO" id="GO:0003723">
    <property type="term" value="F:RNA binding"/>
    <property type="evidence" value="ECO:0007669"/>
    <property type="project" value="InterPro"/>
</dbReference>
<dbReference type="SUPFAM" id="SSF75217">
    <property type="entry name" value="alpha/beta knot"/>
    <property type="match status" value="1"/>
</dbReference>
<dbReference type="InterPro" id="IPR004441">
    <property type="entry name" value="rRNA_MeTrfase_TrmH"/>
</dbReference>
<name>A0A2H0V0X7_9BACT</name>
<dbReference type="InterPro" id="IPR029026">
    <property type="entry name" value="tRNA_m1G_MTases_N"/>
</dbReference>
<evidence type="ECO:0000313" key="4">
    <source>
        <dbReference type="EMBL" id="PIR92717.1"/>
    </source>
</evidence>
<dbReference type="GO" id="GO:0032259">
    <property type="term" value="P:methylation"/>
    <property type="evidence" value="ECO:0007669"/>
    <property type="project" value="UniProtKB-KW"/>
</dbReference>
<keyword evidence="2 4" id="KW-0808">Transferase</keyword>
<dbReference type="Proteomes" id="UP000228510">
    <property type="component" value="Unassembled WGS sequence"/>
</dbReference>
<dbReference type="InterPro" id="IPR029028">
    <property type="entry name" value="Alpha/beta_knot_MTases"/>
</dbReference>
<dbReference type="Gene3D" id="3.40.1280.10">
    <property type="match status" value="1"/>
</dbReference>
<dbReference type="AlphaFoldDB" id="A0A2H0V0X7"/>
<dbReference type="PANTHER" id="PTHR46429">
    <property type="entry name" value="23S RRNA (GUANOSINE-2'-O-)-METHYLTRANSFERASE RLMB"/>
    <property type="match status" value="1"/>
</dbReference>
<dbReference type="GO" id="GO:0008173">
    <property type="term" value="F:RNA methyltransferase activity"/>
    <property type="evidence" value="ECO:0007669"/>
    <property type="project" value="InterPro"/>
</dbReference>
<dbReference type="PANTHER" id="PTHR46429:SF1">
    <property type="entry name" value="23S RRNA (GUANOSINE-2'-O-)-METHYLTRANSFERASE RLMB"/>
    <property type="match status" value="1"/>
</dbReference>
<protein>
    <submittedName>
        <fullName evidence="4">RNA methyltransferase</fullName>
    </submittedName>
</protein>
<organism evidence="4 5">
    <name type="scientific">Candidatus Falkowbacteria bacterium CG10_big_fil_rev_8_21_14_0_10_44_15</name>
    <dbReference type="NCBI Taxonomy" id="1974569"/>
    <lineage>
        <taxon>Bacteria</taxon>
        <taxon>Candidatus Falkowiibacteriota</taxon>
    </lineage>
</organism>